<keyword evidence="1" id="KW-0812">Transmembrane</keyword>
<organism evidence="2 3">
    <name type="scientific">Cryptosporangium japonicum</name>
    <dbReference type="NCBI Taxonomy" id="80872"/>
    <lineage>
        <taxon>Bacteria</taxon>
        <taxon>Bacillati</taxon>
        <taxon>Actinomycetota</taxon>
        <taxon>Actinomycetes</taxon>
        <taxon>Cryptosporangiales</taxon>
        <taxon>Cryptosporangiaceae</taxon>
        <taxon>Cryptosporangium</taxon>
    </lineage>
</organism>
<feature type="transmembrane region" description="Helical" evidence="1">
    <location>
        <begin position="21"/>
        <end position="39"/>
    </location>
</feature>
<feature type="transmembrane region" description="Helical" evidence="1">
    <location>
        <begin position="234"/>
        <end position="259"/>
    </location>
</feature>
<evidence type="ECO:0000256" key="1">
    <source>
        <dbReference type="SAM" id="Phobius"/>
    </source>
</evidence>
<gene>
    <name evidence="2" type="ORF">GCM10009539_83390</name>
</gene>
<comment type="caution">
    <text evidence="2">The sequence shown here is derived from an EMBL/GenBank/DDBJ whole genome shotgun (WGS) entry which is preliminary data.</text>
</comment>
<evidence type="ECO:0000313" key="2">
    <source>
        <dbReference type="EMBL" id="GAA0282698.1"/>
    </source>
</evidence>
<dbReference type="EMBL" id="BAAAGX010000046">
    <property type="protein sequence ID" value="GAA0282698.1"/>
    <property type="molecule type" value="Genomic_DNA"/>
</dbReference>
<keyword evidence="1" id="KW-1133">Transmembrane helix</keyword>
<evidence type="ECO:0008006" key="4">
    <source>
        <dbReference type="Google" id="ProtNLM"/>
    </source>
</evidence>
<accession>A0ABN0V9U5</accession>
<sequence>MKAFHSELLKIRSLAAGWSTAIGVLLVTTLALLFWYLVLRSQLTPRTDLRESAPDFTETLFTSGQYFGLLLTMIFGVTIVTGEYTHQTITATFLATPKRRRVVLAKIAAAVSCALLFWAISTVLAVGGGSAILVSLDVPLDAGLSTGFGAVALNALAYLVWVVFGVGLGTMLRNQVLAVVAAILLYLGELGAFLVFPRLAAAFDQEWISSLQYYLPGGASQAMTSLVPADGVPAWWIAALVLLGYGAATTVYGTLVTAARDVS</sequence>
<reference evidence="2 3" key="1">
    <citation type="journal article" date="2019" name="Int. J. Syst. Evol. Microbiol.">
        <title>The Global Catalogue of Microorganisms (GCM) 10K type strain sequencing project: providing services to taxonomists for standard genome sequencing and annotation.</title>
        <authorList>
            <consortium name="The Broad Institute Genomics Platform"/>
            <consortium name="The Broad Institute Genome Sequencing Center for Infectious Disease"/>
            <person name="Wu L."/>
            <person name="Ma J."/>
        </authorList>
    </citation>
    <scope>NUCLEOTIDE SEQUENCE [LARGE SCALE GENOMIC DNA]</scope>
    <source>
        <strain evidence="2 3">JCM 10425</strain>
    </source>
</reference>
<proteinExistence type="predicted"/>
<name>A0ABN0V9U5_9ACTN</name>
<feature type="transmembrane region" description="Helical" evidence="1">
    <location>
        <begin position="59"/>
        <end position="82"/>
    </location>
</feature>
<protein>
    <recommendedName>
        <fullName evidence="4">ABC transporter permease</fullName>
    </recommendedName>
</protein>
<feature type="transmembrane region" description="Helical" evidence="1">
    <location>
        <begin position="176"/>
        <end position="196"/>
    </location>
</feature>
<feature type="transmembrane region" description="Helical" evidence="1">
    <location>
        <begin position="142"/>
        <end position="164"/>
    </location>
</feature>
<keyword evidence="3" id="KW-1185">Reference proteome</keyword>
<dbReference type="Proteomes" id="UP001500967">
    <property type="component" value="Unassembled WGS sequence"/>
</dbReference>
<feature type="transmembrane region" description="Helical" evidence="1">
    <location>
        <begin position="103"/>
        <end position="136"/>
    </location>
</feature>
<dbReference type="Pfam" id="PF12730">
    <property type="entry name" value="ABC2_membrane_4"/>
    <property type="match status" value="1"/>
</dbReference>
<keyword evidence="1" id="KW-0472">Membrane</keyword>
<evidence type="ECO:0000313" key="3">
    <source>
        <dbReference type="Proteomes" id="UP001500967"/>
    </source>
</evidence>
<dbReference type="RefSeq" id="WP_344654497.1">
    <property type="nucleotide sequence ID" value="NZ_BAAAGX010000046.1"/>
</dbReference>